<evidence type="ECO:0000256" key="2">
    <source>
        <dbReference type="ARBA" id="ARBA00009904"/>
    </source>
</evidence>
<organism evidence="9">
    <name type="scientific">Candidatus Paraimprobicoccus trichonymphae</name>
    <dbReference type="NCBI Taxonomy" id="3033793"/>
    <lineage>
        <taxon>Bacteria</taxon>
        <taxon>Bacillati</taxon>
        <taxon>Bacillota</taxon>
        <taxon>Clostridia</taxon>
        <taxon>Candidatus Paraimprobicoccus</taxon>
    </lineage>
</organism>
<evidence type="ECO:0000256" key="6">
    <source>
        <dbReference type="ARBA" id="ARBA00023065"/>
    </source>
</evidence>
<feature type="transmembrane region" description="Helical" evidence="8">
    <location>
        <begin position="389"/>
        <end position="410"/>
    </location>
</feature>
<evidence type="ECO:0000256" key="7">
    <source>
        <dbReference type="ARBA" id="ARBA00023136"/>
    </source>
</evidence>
<dbReference type="GO" id="GO:0046961">
    <property type="term" value="F:proton-transporting ATPase activity, rotational mechanism"/>
    <property type="evidence" value="ECO:0007669"/>
    <property type="project" value="InterPro"/>
</dbReference>
<comment type="similarity">
    <text evidence="2">Belongs to the V-ATPase 116 kDa subunit family.</text>
</comment>
<dbReference type="PANTHER" id="PTHR11629:SF63">
    <property type="entry name" value="V-TYPE PROTON ATPASE SUBUNIT A"/>
    <property type="match status" value="1"/>
</dbReference>
<comment type="subcellular location">
    <subcellularLocation>
        <location evidence="1">Membrane</location>
        <topology evidence="1">Multi-pass membrane protein</topology>
    </subcellularLocation>
</comment>
<dbReference type="InterPro" id="IPR002490">
    <property type="entry name" value="V-ATPase_116kDa_su"/>
</dbReference>
<protein>
    <submittedName>
        <fullName evidence="9">V-type ATP synthase subunit I</fullName>
    </submittedName>
</protein>
<accession>A0AA48KZU1</accession>
<keyword evidence="5 8" id="KW-1133">Transmembrane helix</keyword>
<dbReference type="Pfam" id="PF01496">
    <property type="entry name" value="V_ATPase_I"/>
    <property type="match status" value="1"/>
</dbReference>
<evidence type="ECO:0000256" key="1">
    <source>
        <dbReference type="ARBA" id="ARBA00004141"/>
    </source>
</evidence>
<sequence>MSICKIKLISIIGLMSDLDEVLKICGDSGIFQPDDVFKFYSNINKFKRITTEENPYTKHLKTLVNIFKTSDESLERVNIEDFHLSKKKIDEYIKNFCFKLDRLFNKKKKIEEKLSTSIKELNKLANFFGLNVRIEEILSCKSIKIRFGKISLENYNKLNIISEDDLFFYTCKKNNVDCWGIFFENMDEFEKTDKILSNLNFEEIKICYANKGTIEENTAKLEIICKNLQEEIKKINYKIKEFWRYQRSTCLKLYCKLEKLSIYYEMRKYAVHYRDNFIMTGWVSVEKHDEIFEKLDNVTSIDYSSETGDQLLKYSPPIKLKNFRIFKPFEFLIEMYGFPSYNEIDPTIFFALTYIIMFGVMFADLGQGLLVSAAGYLMWKMKKMKLGKILIPCGISSCIFGLIFGSVFGYERALDSFYKKVFNLEEKPIEIMASSNVIIYTAISLGIFLLIVAMILNVISLFEQNKKGEAIFSSNGICGIVLYIAAIFYFLDKFIFKFMVANNILYATIFIVVPVLLILLSEIFIKLLNKESNWRPTNWGDYITQSIFEFLEIVLSYVTNTMSFMRVGAFVLVHSGLMMAVFIIAESYGPVGYLITIIIGNIFVVVLETLLTGMQVLRLEFYELFSKYFKGSGRVFKPVESNLN</sequence>
<feature type="transmembrane region" description="Helical" evidence="8">
    <location>
        <begin position="437"/>
        <end position="459"/>
    </location>
</feature>
<keyword evidence="7 8" id="KW-0472">Membrane</keyword>
<evidence type="ECO:0000256" key="3">
    <source>
        <dbReference type="ARBA" id="ARBA00022448"/>
    </source>
</evidence>
<evidence type="ECO:0000256" key="5">
    <source>
        <dbReference type="ARBA" id="ARBA00022989"/>
    </source>
</evidence>
<keyword evidence="6" id="KW-0406">Ion transport</keyword>
<name>A0AA48KZU1_9FIRM</name>
<dbReference type="AlphaFoldDB" id="A0AA48KZU1"/>
<proteinExistence type="inferred from homology"/>
<gene>
    <name evidence="9" type="ORF">RsTaC01_0419</name>
</gene>
<keyword evidence="4 8" id="KW-0812">Transmembrane</keyword>
<dbReference type="Gene3D" id="1.20.1460.20">
    <property type="match status" value="1"/>
</dbReference>
<feature type="transmembrane region" description="Helical" evidence="8">
    <location>
        <begin position="348"/>
        <end position="377"/>
    </location>
</feature>
<dbReference type="GO" id="GO:0016471">
    <property type="term" value="C:vacuolar proton-transporting V-type ATPase complex"/>
    <property type="evidence" value="ECO:0007669"/>
    <property type="project" value="TreeGrafter"/>
</dbReference>
<feature type="transmembrane region" description="Helical" evidence="8">
    <location>
        <begin position="591"/>
        <end position="611"/>
    </location>
</feature>
<dbReference type="Gene3D" id="3.30.70.2170">
    <property type="match status" value="1"/>
</dbReference>
<dbReference type="EMBL" id="AP027925">
    <property type="protein sequence ID" value="BED92609.1"/>
    <property type="molecule type" value="Genomic_DNA"/>
</dbReference>
<dbReference type="GO" id="GO:0051117">
    <property type="term" value="F:ATPase binding"/>
    <property type="evidence" value="ECO:0007669"/>
    <property type="project" value="TreeGrafter"/>
</dbReference>
<feature type="transmembrane region" description="Helical" evidence="8">
    <location>
        <begin position="471"/>
        <end position="491"/>
    </location>
</feature>
<keyword evidence="3" id="KW-0813">Transport</keyword>
<reference evidence="9" key="1">
    <citation type="journal article" date="2023" name="ISME J.">
        <title>Emergence of putative energy parasites within Clostridia revealed by genome analysis of a novel endosymbiotic clade.</title>
        <authorList>
            <person name="Takahashi K."/>
            <person name="Kuwahara H."/>
            <person name="Horikawa Y."/>
            <person name="Izawa K."/>
            <person name="Kato D."/>
            <person name="Inagaki T."/>
            <person name="Yuki M."/>
            <person name="Ohkuma M."/>
            <person name="Hongoh Y."/>
        </authorList>
    </citation>
    <scope>NUCLEOTIDE SEQUENCE</scope>
    <source>
        <strain evidence="9">RsTa-C01</strain>
    </source>
</reference>
<dbReference type="GO" id="GO:0033179">
    <property type="term" value="C:proton-transporting V-type ATPase, V0 domain"/>
    <property type="evidence" value="ECO:0007669"/>
    <property type="project" value="InterPro"/>
</dbReference>
<dbReference type="KEGG" id="ptrh:RsTaC01_0419"/>
<feature type="transmembrane region" description="Helical" evidence="8">
    <location>
        <begin position="503"/>
        <end position="525"/>
    </location>
</feature>
<feature type="transmembrane region" description="Helical" evidence="8">
    <location>
        <begin position="567"/>
        <end position="585"/>
    </location>
</feature>
<dbReference type="Gene3D" id="3.30.70.2750">
    <property type="match status" value="1"/>
</dbReference>
<dbReference type="Proteomes" id="UP001335720">
    <property type="component" value="Chromosome"/>
</dbReference>
<evidence type="ECO:0000256" key="8">
    <source>
        <dbReference type="SAM" id="Phobius"/>
    </source>
</evidence>
<dbReference type="PANTHER" id="PTHR11629">
    <property type="entry name" value="VACUOLAR PROTON ATPASES"/>
    <property type="match status" value="1"/>
</dbReference>
<dbReference type="GO" id="GO:0007035">
    <property type="term" value="P:vacuolar acidification"/>
    <property type="evidence" value="ECO:0007669"/>
    <property type="project" value="TreeGrafter"/>
</dbReference>
<evidence type="ECO:0000313" key="9">
    <source>
        <dbReference type="EMBL" id="BED92609.1"/>
    </source>
</evidence>
<evidence type="ECO:0000256" key="4">
    <source>
        <dbReference type="ARBA" id="ARBA00022692"/>
    </source>
</evidence>